<evidence type="ECO:0000256" key="2">
    <source>
        <dbReference type="ARBA" id="ARBA00004241"/>
    </source>
</evidence>
<dbReference type="EMBL" id="JAHRIP010049423">
    <property type="protein sequence ID" value="MEQ2300377.1"/>
    <property type="molecule type" value="Genomic_DNA"/>
</dbReference>
<keyword evidence="19" id="KW-1185">Reference proteome</keyword>
<feature type="domain" description="Cadherin" evidence="17">
    <location>
        <begin position="118"/>
        <end position="196"/>
    </location>
</feature>
<keyword evidence="9" id="KW-0732">Signal</keyword>
<keyword evidence="8" id="KW-0479">Metal-binding</keyword>
<evidence type="ECO:0000256" key="13">
    <source>
        <dbReference type="ARBA" id="ARBA00022949"/>
    </source>
</evidence>
<keyword evidence="7" id="KW-0812">Transmembrane</keyword>
<organism evidence="18 19">
    <name type="scientific">Ameca splendens</name>
    <dbReference type="NCBI Taxonomy" id="208324"/>
    <lineage>
        <taxon>Eukaryota</taxon>
        <taxon>Metazoa</taxon>
        <taxon>Chordata</taxon>
        <taxon>Craniata</taxon>
        <taxon>Vertebrata</taxon>
        <taxon>Euteleostomi</taxon>
        <taxon>Actinopterygii</taxon>
        <taxon>Neopterygii</taxon>
        <taxon>Teleostei</taxon>
        <taxon>Neoteleostei</taxon>
        <taxon>Acanthomorphata</taxon>
        <taxon>Ovalentaria</taxon>
        <taxon>Atherinomorphae</taxon>
        <taxon>Cyprinodontiformes</taxon>
        <taxon>Goodeidae</taxon>
        <taxon>Ameca</taxon>
    </lineage>
</organism>
<evidence type="ECO:0000256" key="6">
    <source>
        <dbReference type="ARBA" id="ARBA00022475"/>
    </source>
</evidence>
<comment type="subcellular location">
    <subcellularLocation>
        <location evidence="4">Cell junction</location>
        <location evidence="4">Adherens junction</location>
    </subcellularLocation>
    <subcellularLocation>
        <location evidence="5">Cell junction</location>
        <location evidence="5">Desmosome</location>
    </subcellularLocation>
    <subcellularLocation>
        <location evidence="1">Cell membrane</location>
        <location evidence="1">Sarcolemma</location>
    </subcellularLocation>
    <subcellularLocation>
        <location evidence="3">Cell membrane</location>
        <topology evidence="3">Single-pass type I membrane protein</topology>
    </subcellularLocation>
    <subcellularLocation>
        <location evidence="2">Cell surface</location>
    </subcellularLocation>
</comment>
<evidence type="ECO:0000256" key="14">
    <source>
        <dbReference type="ARBA" id="ARBA00023136"/>
    </source>
</evidence>
<keyword evidence="13" id="KW-0965">Cell junction</keyword>
<dbReference type="Pfam" id="PF08758">
    <property type="entry name" value="Cadherin_pro"/>
    <property type="match status" value="1"/>
</dbReference>
<evidence type="ECO:0000313" key="18">
    <source>
        <dbReference type="EMBL" id="MEQ2300377.1"/>
    </source>
</evidence>
<evidence type="ECO:0000256" key="7">
    <source>
        <dbReference type="ARBA" id="ARBA00022692"/>
    </source>
</evidence>
<evidence type="ECO:0000256" key="12">
    <source>
        <dbReference type="ARBA" id="ARBA00022889"/>
    </source>
</evidence>
<evidence type="ECO:0000256" key="4">
    <source>
        <dbReference type="ARBA" id="ARBA00004536"/>
    </source>
</evidence>
<dbReference type="Pfam" id="PF00028">
    <property type="entry name" value="Cadherin"/>
    <property type="match status" value="1"/>
</dbReference>
<keyword evidence="14" id="KW-0472">Membrane</keyword>
<dbReference type="InterPro" id="IPR014868">
    <property type="entry name" value="Cadherin_pro_dom"/>
</dbReference>
<evidence type="ECO:0000313" key="19">
    <source>
        <dbReference type="Proteomes" id="UP001469553"/>
    </source>
</evidence>
<protein>
    <recommendedName>
        <fullName evidence="17">Cadherin domain-containing protein</fullName>
    </recommendedName>
</protein>
<keyword evidence="15" id="KW-0325">Glycoprotein</keyword>
<keyword evidence="10" id="KW-0677">Repeat</keyword>
<accession>A0ABV0Z3M0</accession>
<evidence type="ECO:0000259" key="17">
    <source>
        <dbReference type="PROSITE" id="PS50268"/>
    </source>
</evidence>
<dbReference type="PANTHER" id="PTHR24027">
    <property type="entry name" value="CADHERIN-23"/>
    <property type="match status" value="1"/>
</dbReference>
<evidence type="ECO:0000256" key="16">
    <source>
        <dbReference type="PROSITE-ProRule" id="PRU00043"/>
    </source>
</evidence>
<dbReference type="SUPFAM" id="SSF49313">
    <property type="entry name" value="Cadherin-like"/>
    <property type="match status" value="2"/>
</dbReference>
<keyword evidence="11 16" id="KW-0106">Calcium</keyword>
<evidence type="ECO:0000256" key="9">
    <source>
        <dbReference type="ARBA" id="ARBA00022729"/>
    </source>
</evidence>
<keyword evidence="6" id="KW-1003">Cell membrane</keyword>
<proteinExistence type="predicted"/>
<comment type="caution">
    <text evidence="18">The sequence shown here is derived from an EMBL/GenBank/DDBJ whole genome shotgun (WGS) entry which is preliminary data.</text>
</comment>
<dbReference type="InterPro" id="IPR015919">
    <property type="entry name" value="Cadherin-like_sf"/>
</dbReference>
<dbReference type="InterPro" id="IPR002126">
    <property type="entry name" value="Cadherin-like_dom"/>
</dbReference>
<name>A0ABV0Z3M0_9TELE</name>
<evidence type="ECO:0000256" key="1">
    <source>
        <dbReference type="ARBA" id="ARBA00004135"/>
    </source>
</evidence>
<evidence type="ECO:0000256" key="11">
    <source>
        <dbReference type="ARBA" id="ARBA00022837"/>
    </source>
</evidence>
<evidence type="ECO:0000256" key="10">
    <source>
        <dbReference type="ARBA" id="ARBA00022737"/>
    </source>
</evidence>
<evidence type="ECO:0000256" key="8">
    <source>
        <dbReference type="ARBA" id="ARBA00022723"/>
    </source>
</evidence>
<dbReference type="PANTHER" id="PTHR24027:SF79">
    <property type="entry name" value="CADHERIN-2"/>
    <property type="match status" value="1"/>
</dbReference>
<evidence type="ECO:0000256" key="15">
    <source>
        <dbReference type="ARBA" id="ARBA00023180"/>
    </source>
</evidence>
<dbReference type="InterPro" id="IPR039808">
    <property type="entry name" value="Cadherin"/>
</dbReference>
<evidence type="ECO:0000256" key="3">
    <source>
        <dbReference type="ARBA" id="ARBA00004251"/>
    </source>
</evidence>
<reference evidence="18 19" key="1">
    <citation type="submission" date="2021-06" db="EMBL/GenBank/DDBJ databases">
        <authorList>
            <person name="Palmer J.M."/>
        </authorList>
    </citation>
    <scope>NUCLEOTIDE SEQUENCE [LARGE SCALE GENOMIC DNA]</scope>
    <source>
        <strain evidence="18 19">AS_MEX2019</strain>
        <tissue evidence="18">Muscle</tissue>
    </source>
</reference>
<gene>
    <name evidence="18" type="ORF">AMECASPLE_024838</name>
</gene>
<sequence>MANLSVTFRNCNVGNVLLKAGDSYAFTVSQEGIVYTLQRLSLVGKEKAQVMIYAQDLQSNQIWQARVHLQIHQNGSNTTPEQVIPGDAALTQQVPEVLFPWRSTVVSGDGTVRRVKRDWVIPPINVPENSRGPFPEVLVTIRSNKDKNVTLHYSVTGPGADQPPAGIFVINRTSGQLSVIKPLDREHISNFHVSLMHDSKADV</sequence>
<dbReference type="Proteomes" id="UP001469553">
    <property type="component" value="Unassembled WGS sequence"/>
</dbReference>
<dbReference type="Gene3D" id="2.60.40.60">
    <property type="entry name" value="Cadherins"/>
    <property type="match status" value="2"/>
</dbReference>
<keyword evidence="12" id="KW-0130">Cell adhesion</keyword>
<dbReference type="PROSITE" id="PS50268">
    <property type="entry name" value="CADHERIN_2"/>
    <property type="match status" value="1"/>
</dbReference>
<evidence type="ECO:0000256" key="5">
    <source>
        <dbReference type="ARBA" id="ARBA00004568"/>
    </source>
</evidence>